<evidence type="ECO:0000313" key="1">
    <source>
        <dbReference type="EMBL" id="KZV39936.1"/>
    </source>
</evidence>
<sequence length="186" mass="20412">MGNSVSLRQLGGATTGKVILSDGSVIKYDEPVTAAELMLDHPQEVVVELNGKRPAPLPADEVLDMKKLYIMLPIKKGKPATLSHQEAKELLTKTNSLLKSKSLLSYTGFLPMFVRICHPIRDHGAPVSVDTNKAYDLGAVSELEGRPEFLTRQTSGKGWKPSLDTIDEKSSKGKPIHWLFSFEAID</sequence>
<accession>A0A2Z7C085</accession>
<dbReference type="Pfam" id="PF14009">
    <property type="entry name" value="PADRE"/>
    <property type="match status" value="1"/>
</dbReference>
<reference evidence="1 2" key="1">
    <citation type="journal article" date="2015" name="Proc. Natl. Acad. Sci. U.S.A.">
        <title>The resurrection genome of Boea hygrometrica: A blueprint for survival of dehydration.</title>
        <authorList>
            <person name="Xiao L."/>
            <person name="Yang G."/>
            <person name="Zhang L."/>
            <person name="Yang X."/>
            <person name="Zhao S."/>
            <person name="Ji Z."/>
            <person name="Zhou Q."/>
            <person name="Hu M."/>
            <person name="Wang Y."/>
            <person name="Chen M."/>
            <person name="Xu Y."/>
            <person name="Jin H."/>
            <person name="Xiao X."/>
            <person name="Hu G."/>
            <person name="Bao F."/>
            <person name="Hu Y."/>
            <person name="Wan P."/>
            <person name="Li L."/>
            <person name="Deng X."/>
            <person name="Kuang T."/>
            <person name="Xiang C."/>
            <person name="Zhu J.K."/>
            <person name="Oliver M.J."/>
            <person name="He Y."/>
        </authorList>
    </citation>
    <scope>NUCLEOTIDE SEQUENCE [LARGE SCALE GENOMIC DNA]</scope>
    <source>
        <strain evidence="2">cv. XS01</strain>
    </source>
</reference>
<dbReference type="PANTHER" id="PTHR33052">
    <property type="entry name" value="DUF4228 DOMAIN PROTEIN-RELATED"/>
    <property type="match status" value="1"/>
</dbReference>
<dbReference type="EMBL" id="KV000866">
    <property type="protein sequence ID" value="KZV39936.1"/>
    <property type="molecule type" value="Genomic_DNA"/>
</dbReference>
<protein>
    <submittedName>
        <fullName evidence="1">Multidrug resistance protein ABC transporter family protein</fullName>
    </submittedName>
</protein>
<organism evidence="1 2">
    <name type="scientific">Dorcoceras hygrometricum</name>
    <dbReference type="NCBI Taxonomy" id="472368"/>
    <lineage>
        <taxon>Eukaryota</taxon>
        <taxon>Viridiplantae</taxon>
        <taxon>Streptophyta</taxon>
        <taxon>Embryophyta</taxon>
        <taxon>Tracheophyta</taxon>
        <taxon>Spermatophyta</taxon>
        <taxon>Magnoliopsida</taxon>
        <taxon>eudicotyledons</taxon>
        <taxon>Gunneridae</taxon>
        <taxon>Pentapetalae</taxon>
        <taxon>asterids</taxon>
        <taxon>lamiids</taxon>
        <taxon>Lamiales</taxon>
        <taxon>Gesneriaceae</taxon>
        <taxon>Didymocarpoideae</taxon>
        <taxon>Trichosporeae</taxon>
        <taxon>Loxocarpinae</taxon>
        <taxon>Dorcoceras</taxon>
    </lineage>
</organism>
<dbReference type="OrthoDB" id="1921976at2759"/>
<proteinExistence type="predicted"/>
<dbReference type="InterPro" id="IPR025322">
    <property type="entry name" value="PADRE_dom"/>
</dbReference>
<dbReference type="AlphaFoldDB" id="A0A2Z7C085"/>
<gene>
    <name evidence="1" type="ORF">F511_11316</name>
</gene>
<evidence type="ECO:0000313" key="2">
    <source>
        <dbReference type="Proteomes" id="UP000250235"/>
    </source>
</evidence>
<name>A0A2Z7C085_9LAMI</name>
<dbReference type="Proteomes" id="UP000250235">
    <property type="component" value="Unassembled WGS sequence"/>
</dbReference>
<keyword evidence="2" id="KW-1185">Reference proteome</keyword>